<dbReference type="EMBL" id="WUUQ01000001">
    <property type="protein sequence ID" value="MXQ72811.1"/>
    <property type="molecule type" value="Genomic_DNA"/>
</dbReference>
<keyword evidence="4" id="KW-1185">Reference proteome</keyword>
<feature type="transmembrane region" description="Helical" evidence="2">
    <location>
        <begin position="125"/>
        <end position="143"/>
    </location>
</feature>
<feature type="transmembrane region" description="Helical" evidence="2">
    <location>
        <begin position="71"/>
        <end position="90"/>
    </location>
</feature>
<evidence type="ECO:0000313" key="4">
    <source>
        <dbReference type="Proteomes" id="UP000434036"/>
    </source>
</evidence>
<organism evidence="3 4">
    <name type="scientific">Copranaerobaculum intestinale</name>
    <dbReference type="NCBI Taxonomy" id="2692629"/>
    <lineage>
        <taxon>Bacteria</taxon>
        <taxon>Bacillati</taxon>
        <taxon>Bacillota</taxon>
        <taxon>Erysipelotrichia</taxon>
        <taxon>Erysipelotrichales</taxon>
        <taxon>Erysipelotrichaceae</taxon>
        <taxon>Copranaerobaculum</taxon>
    </lineage>
</organism>
<proteinExistence type="predicted"/>
<evidence type="ECO:0000313" key="3">
    <source>
        <dbReference type="EMBL" id="MXQ72811.1"/>
    </source>
</evidence>
<comment type="caution">
    <text evidence="3">The sequence shown here is derived from an EMBL/GenBank/DDBJ whole genome shotgun (WGS) entry which is preliminary data.</text>
</comment>
<name>A0A6N8U4K6_9FIRM</name>
<feature type="transmembrane region" description="Helical" evidence="2">
    <location>
        <begin position="49"/>
        <end position="65"/>
    </location>
</feature>
<keyword evidence="2" id="KW-1133">Transmembrane helix</keyword>
<feature type="transmembrane region" description="Helical" evidence="2">
    <location>
        <begin position="149"/>
        <end position="168"/>
    </location>
</feature>
<evidence type="ECO:0000256" key="1">
    <source>
        <dbReference type="SAM" id="MobiDB-lite"/>
    </source>
</evidence>
<dbReference type="RefSeq" id="WP_160624291.1">
    <property type="nucleotide sequence ID" value="NZ_WUUQ01000001.1"/>
</dbReference>
<feature type="compositionally biased region" description="Basic and acidic residues" evidence="1">
    <location>
        <begin position="194"/>
        <end position="204"/>
    </location>
</feature>
<sequence length="204" mass="23585">MALDKKSREATLSGRNIYKDNLNRYVYYNSRKRIGYVITDDKMGKYSTLNFRYFLGFVAAVLLYTLDWGLNIFLCIGVGIAVILLMEYTFRMKFLPSCIQIMDFEPQHKFTRIQMMSQESVGRQWMKVALFVAFAILFVLNAYDQKFSQIMLIVSYGVSAAGLVMAGVQIASIMYKRRHPDFTTDTGPRKGRKAEKLAEQKKKK</sequence>
<keyword evidence="2" id="KW-0472">Membrane</keyword>
<protein>
    <submittedName>
        <fullName evidence="3">Uncharacterized protein</fullName>
    </submittedName>
</protein>
<dbReference type="AlphaFoldDB" id="A0A6N8U4K6"/>
<reference evidence="3 4" key="2">
    <citation type="submission" date="2020-01" db="EMBL/GenBank/DDBJ databases">
        <title>Clostridiaceae sp. nov. isolated from the gut of human by culturomics.</title>
        <authorList>
            <person name="Chang Y."/>
        </authorList>
    </citation>
    <scope>NUCLEOTIDE SEQUENCE [LARGE SCALE GENOMIC DNA]</scope>
    <source>
        <strain evidence="3 4">DONG20-135</strain>
    </source>
</reference>
<reference evidence="3 4" key="1">
    <citation type="submission" date="2019-12" db="EMBL/GenBank/DDBJ databases">
        <authorList>
            <person name="Yang R."/>
        </authorList>
    </citation>
    <scope>NUCLEOTIDE SEQUENCE [LARGE SCALE GENOMIC DNA]</scope>
    <source>
        <strain evidence="3 4">DONG20-135</strain>
    </source>
</reference>
<gene>
    <name evidence="3" type="ORF">GSF08_02470</name>
</gene>
<keyword evidence="2" id="KW-0812">Transmembrane</keyword>
<feature type="region of interest" description="Disordered" evidence="1">
    <location>
        <begin position="181"/>
        <end position="204"/>
    </location>
</feature>
<evidence type="ECO:0000256" key="2">
    <source>
        <dbReference type="SAM" id="Phobius"/>
    </source>
</evidence>
<accession>A0A6N8U4K6</accession>
<dbReference type="Proteomes" id="UP000434036">
    <property type="component" value="Unassembled WGS sequence"/>
</dbReference>